<accession>A0ABT6FC85</accession>
<reference evidence="2 3" key="1">
    <citation type="submission" date="2023-03" db="EMBL/GenBank/DDBJ databases">
        <title>Paludisphaera mucosa sp. nov. a novel planctomycete from northern fen.</title>
        <authorList>
            <person name="Ivanova A."/>
        </authorList>
    </citation>
    <scope>NUCLEOTIDE SEQUENCE [LARGE SCALE GENOMIC DNA]</scope>
    <source>
        <strain evidence="2 3">Pla2</strain>
    </source>
</reference>
<dbReference type="Proteomes" id="UP001216907">
    <property type="component" value="Unassembled WGS sequence"/>
</dbReference>
<evidence type="ECO:0000313" key="2">
    <source>
        <dbReference type="EMBL" id="MDG3005199.1"/>
    </source>
</evidence>
<keyword evidence="3" id="KW-1185">Reference proteome</keyword>
<dbReference type="InterPro" id="IPR033904">
    <property type="entry name" value="Trans_IPPS_HH"/>
</dbReference>
<dbReference type="SFLD" id="SFLDS00005">
    <property type="entry name" value="Isoprenoid_Synthase_Type_I"/>
    <property type="match status" value="1"/>
</dbReference>
<dbReference type="InterPro" id="IPR019845">
    <property type="entry name" value="Squalene/phytoene_synthase_CS"/>
</dbReference>
<dbReference type="InterPro" id="IPR008949">
    <property type="entry name" value="Isoprenoid_synthase_dom_sf"/>
</dbReference>
<dbReference type="EC" id="2.5.1.-" evidence="2"/>
<organism evidence="2 3">
    <name type="scientific">Paludisphaera mucosa</name>
    <dbReference type="NCBI Taxonomy" id="3030827"/>
    <lineage>
        <taxon>Bacteria</taxon>
        <taxon>Pseudomonadati</taxon>
        <taxon>Planctomycetota</taxon>
        <taxon>Planctomycetia</taxon>
        <taxon>Isosphaerales</taxon>
        <taxon>Isosphaeraceae</taxon>
        <taxon>Paludisphaera</taxon>
    </lineage>
</organism>
<comment type="caution">
    <text evidence="2">The sequence shown here is derived from an EMBL/GenBank/DDBJ whole genome shotgun (WGS) entry which is preliminary data.</text>
</comment>
<dbReference type="GO" id="GO:0016740">
    <property type="term" value="F:transferase activity"/>
    <property type="evidence" value="ECO:0007669"/>
    <property type="project" value="UniProtKB-KW"/>
</dbReference>
<proteinExistence type="predicted"/>
<sequence length="306" mass="34140">MTPDARLAESHRFCGEVARREARNFYHAFRLLPPDRRRAMCALYAFMRHSDDLADDEAPAADKVRALASWRRDLDDALAGKPSTWPGLVALADTVRVAAIPPTLLHEVIDGVEMDLSPRRFADFDELADYCRHVASAVGLCCIHIWGYESEHGRAERLADRCGLALQITNILRDVREDAENGRVYFPADDLARHGVADRDLLAAKTGPALRRLLEDYAARAYGFYDEAAGLVPLVAPVGRPVLLTIVGIYRALLDEIVRRDYDVLAGRTSVPRWRKVAIALRSLPSRYFGPGRRDAGTPRKPDLVS</sequence>
<protein>
    <submittedName>
        <fullName evidence="2">Phytoene/squalene synthase family protein</fullName>
        <ecNumber evidence="2">2.5.1.-</ecNumber>
    </submittedName>
</protein>
<dbReference type="SUPFAM" id="SSF48576">
    <property type="entry name" value="Terpenoid synthases"/>
    <property type="match status" value="1"/>
</dbReference>
<dbReference type="EMBL" id="JARRAG010000002">
    <property type="protein sequence ID" value="MDG3005199.1"/>
    <property type="molecule type" value="Genomic_DNA"/>
</dbReference>
<evidence type="ECO:0000256" key="1">
    <source>
        <dbReference type="ARBA" id="ARBA00022679"/>
    </source>
</evidence>
<dbReference type="Pfam" id="PF00494">
    <property type="entry name" value="SQS_PSY"/>
    <property type="match status" value="1"/>
</dbReference>
<dbReference type="Gene3D" id="1.10.600.10">
    <property type="entry name" value="Farnesyl Diphosphate Synthase"/>
    <property type="match status" value="1"/>
</dbReference>
<dbReference type="InterPro" id="IPR002060">
    <property type="entry name" value="Squ/phyt_synthse"/>
</dbReference>
<name>A0ABT6FC85_9BACT</name>
<dbReference type="SFLD" id="SFLDG01212">
    <property type="entry name" value="Phytoene_synthase_like"/>
    <property type="match status" value="1"/>
</dbReference>
<dbReference type="SFLD" id="SFLDG01018">
    <property type="entry name" value="Squalene/Phytoene_Synthase_Lik"/>
    <property type="match status" value="1"/>
</dbReference>
<evidence type="ECO:0000313" key="3">
    <source>
        <dbReference type="Proteomes" id="UP001216907"/>
    </source>
</evidence>
<gene>
    <name evidence="2" type="ORF">PZE19_15530</name>
</gene>
<keyword evidence="1 2" id="KW-0808">Transferase</keyword>
<dbReference type="PANTHER" id="PTHR31480">
    <property type="entry name" value="BIFUNCTIONAL LYCOPENE CYCLASE/PHYTOENE SYNTHASE"/>
    <property type="match status" value="1"/>
</dbReference>
<dbReference type="InterPro" id="IPR044843">
    <property type="entry name" value="Trans_IPPS_bact-type"/>
</dbReference>
<dbReference type="CDD" id="cd00683">
    <property type="entry name" value="Trans_IPPS_HH"/>
    <property type="match status" value="1"/>
</dbReference>
<dbReference type="RefSeq" id="WP_277861545.1">
    <property type="nucleotide sequence ID" value="NZ_JARRAG010000002.1"/>
</dbReference>
<dbReference type="PROSITE" id="PS01044">
    <property type="entry name" value="SQUALEN_PHYTOEN_SYN_1"/>
    <property type="match status" value="1"/>
</dbReference>